<organism evidence="1 2">
    <name type="scientific">Leptospira santarosai str. MOR084</name>
    <dbReference type="NCBI Taxonomy" id="1049984"/>
    <lineage>
        <taxon>Bacteria</taxon>
        <taxon>Pseudomonadati</taxon>
        <taxon>Spirochaetota</taxon>
        <taxon>Spirochaetia</taxon>
        <taxon>Leptospirales</taxon>
        <taxon>Leptospiraceae</taxon>
        <taxon>Leptospira</taxon>
    </lineage>
</organism>
<comment type="caution">
    <text evidence="1">The sequence shown here is derived from an EMBL/GenBank/DDBJ whole genome shotgun (WGS) entry which is preliminary data.</text>
</comment>
<reference evidence="1" key="1">
    <citation type="submission" date="2012-10" db="EMBL/GenBank/DDBJ databases">
        <authorList>
            <person name="Harkins D.M."/>
            <person name="Durkin A.S."/>
            <person name="Brinkac L.M."/>
            <person name="Haft D.H."/>
            <person name="Selengut J.D."/>
            <person name="Sanka R."/>
            <person name="DePew J."/>
            <person name="Purushe J."/>
            <person name="Matthias M.A."/>
            <person name="Vinetz J.M."/>
            <person name="Sutton G.G."/>
            <person name="Nierman W.C."/>
            <person name="Fouts D.E."/>
        </authorList>
    </citation>
    <scope>NUCLEOTIDE SEQUENCE [LARGE SCALE GENOMIC DNA]</scope>
    <source>
        <strain evidence="1">MOR084</strain>
    </source>
</reference>
<gene>
    <name evidence="1" type="ORF">LEP1GSC179_2228</name>
</gene>
<accession>A0A0E2BJJ3</accession>
<name>A0A0E2BJJ3_9LEPT</name>
<dbReference type="EMBL" id="AHON02000018">
    <property type="protein sequence ID" value="EKO35142.1"/>
    <property type="molecule type" value="Genomic_DNA"/>
</dbReference>
<dbReference type="RefSeq" id="WP_004467805.1">
    <property type="nucleotide sequence ID" value="NZ_AHON02000018.1"/>
</dbReference>
<dbReference type="Proteomes" id="UP000006329">
    <property type="component" value="Unassembled WGS sequence"/>
</dbReference>
<proteinExistence type="predicted"/>
<dbReference type="AlphaFoldDB" id="A0A0E2BJJ3"/>
<sequence length="73" mass="8512">MNFRYFPKIECFSFGEFVDEFSFGRKCSKAYCAILSNFFPFFNSDRIASQNLKTFGIFQSLTAKRVLLPIEIS</sequence>
<keyword evidence="2" id="KW-1185">Reference proteome</keyword>
<evidence type="ECO:0000313" key="2">
    <source>
        <dbReference type="Proteomes" id="UP000006329"/>
    </source>
</evidence>
<evidence type="ECO:0000313" key="1">
    <source>
        <dbReference type="EMBL" id="EKO35142.1"/>
    </source>
</evidence>
<protein>
    <submittedName>
        <fullName evidence="1">Uncharacterized protein</fullName>
    </submittedName>
</protein>